<accession>A0A0B0PL25</accession>
<dbReference type="AlphaFoldDB" id="A0A0B0PL25"/>
<dbReference type="Proteomes" id="UP000032142">
    <property type="component" value="Unassembled WGS sequence"/>
</dbReference>
<organism evidence="1 2">
    <name type="scientific">Gossypium arboreum</name>
    <name type="common">Tree cotton</name>
    <name type="synonym">Gossypium nanking</name>
    <dbReference type="NCBI Taxonomy" id="29729"/>
    <lineage>
        <taxon>Eukaryota</taxon>
        <taxon>Viridiplantae</taxon>
        <taxon>Streptophyta</taxon>
        <taxon>Embryophyta</taxon>
        <taxon>Tracheophyta</taxon>
        <taxon>Spermatophyta</taxon>
        <taxon>Magnoliopsida</taxon>
        <taxon>eudicotyledons</taxon>
        <taxon>Gunneridae</taxon>
        <taxon>Pentapetalae</taxon>
        <taxon>rosids</taxon>
        <taxon>malvids</taxon>
        <taxon>Malvales</taxon>
        <taxon>Malvaceae</taxon>
        <taxon>Malvoideae</taxon>
        <taxon>Gossypium</taxon>
    </lineage>
</organism>
<evidence type="ECO:0000313" key="2">
    <source>
        <dbReference type="Proteomes" id="UP000032142"/>
    </source>
</evidence>
<gene>
    <name evidence="1" type="ORF">F383_31516</name>
</gene>
<name>A0A0B0PL25_GOSAR</name>
<protein>
    <submittedName>
        <fullName evidence="1">Uncharacterized protein</fullName>
    </submittedName>
</protein>
<reference evidence="2" key="1">
    <citation type="submission" date="2014-09" db="EMBL/GenBank/DDBJ databases">
        <authorList>
            <person name="Mudge J."/>
            <person name="Ramaraj T."/>
            <person name="Lindquist I.E."/>
            <person name="Bharti A.K."/>
            <person name="Sundararajan A."/>
            <person name="Cameron C.T."/>
            <person name="Woodward J.E."/>
            <person name="May G.D."/>
            <person name="Brubaker C."/>
            <person name="Broadhvest J."/>
            <person name="Wilkins T.A."/>
        </authorList>
    </citation>
    <scope>NUCLEOTIDE SEQUENCE</scope>
    <source>
        <strain evidence="2">cv. AKA8401</strain>
    </source>
</reference>
<proteinExistence type="predicted"/>
<sequence>MDDYVLFTFVVLRVARFARVGGRQRYYHTIEFTLLV</sequence>
<dbReference type="EMBL" id="KN431368">
    <property type="protein sequence ID" value="KHG25129.1"/>
    <property type="molecule type" value="Genomic_DNA"/>
</dbReference>
<evidence type="ECO:0000313" key="1">
    <source>
        <dbReference type="EMBL" id="KHG25129.1"/>
    </source>
</evidence>
<keyword evidence="2" id="KW-1185">Reference proteome</keyword>